<protein>
    <submittedName>
        <fullName evidence="1">Uncharacterized protein</fullName>
    </submittedName>
</protein>
<gene>
    <name evidence="1" type="ORF">NDU88_005466</name>
</gene>
<comment type="caution">
    <text evidence="1">The sequence shown here is derived from an EMBL/GenBank/DDBJ whole genome shotgun (WGS) entry which is preliminary data.</text>
</comment>
<proteinExistence type="predicted"/>
<evidence type="ECO:0000313" key="2">
    <source>
        <dbReference type="Proteomes" id="UP001066276"/>
    </source>
</evidence>
<sequence length="169" mass="19147">MEAYPSSNPRRPSALAKLDQAMGTLLGYLEEATAPVDPSLEAKLKEDRSVSREARAFWQALLSTMDAMSAAIYYQAEKQETQVDLLNVLAVHIVSIDKKLQGLNDLLRWVWKRLPTASIINTKKLKWQWRGIKKVMEELYRRAGSIDELNRESENQELTALCSGARVKA</sequence>
<organism evidence="1 2">
    <name type="scientific">Pleurodeles waltl</name>
    <name type="common">Iberian ribbed newt</name>
    <dbReference type="NCBI Taxonomy" id="8319"/>
    <lineage>
        <taxon>Eukaryota</taxon>
        <taxon>Metazoa</taxon>
        <taxon>Chordata</taxon>
        <taxon>Craniata</taxon>
        <taxon>Vertebrata</taxon>
        <taxon>Euteleostomi</taxon>
        <taxon>Amphibia</taxon>
        <taxon>Batrachia</taxon>
        <taxon>Caudata</taxon>
        <taxon>Salamandroidea</taxon>
        <taxon>Salamandridae</taxon>
        <taxon>Pleurodelinae</taxon>
        <taxon>Pleurodeles</taxon>
    </lineage>
</organism>
<dbReference type="EMBL" id="JANPWB010000005">
    <property type="protein sequence ID" value="KAJ1188709.1"/>
    <property type="molecule type" value="Genomic_DNA"/>
</dbReference>
<dbReference type="Proteomes" id="UP001066276">
    <property type="component" value="Chromosome 3_1"/>
</dbReference>
<dbReference type="AlphaFoldDB" id="A0AAV7UL51"/>
<reference evidence="1" key="1">
    <citation type="journal article" date="2022" name="bioRxiv">
        <title>Sequencing and chromosome-scale assembly of the giantPleurodeles waltlgenome.</title>
        <authorList>
            <person name="Brown T."/>
            <person name="Elewa A."/>
            <person name="Iarovenko S."/>
            <person name="Subramanian E."/>
            <person name="Araus A.J."/>
            <person name="Petzold A."/>
            <person name="Susuki M."/>
            <person name="Suzuki K.-i.T."/>
            <person name="Hayashi T."/>
            <person name="Toyoda A."/>
            <person name="Oliveira C."/>
            <person name="Osipova E."/>
            <person name="Leigh N.D."/>
            <person name="Simon A."/>
            <person name="Yun M.H."/>
        </authorList>
    </citation>
    <scope>NUCLEOTIDE SEQUENCE</scope>
    <source>
        <strain evidence="1">20211129_DDA</strain>
        <tissue evidence="1">Liver</tissue>
    </source>
</reference>
<accession>A0AAV7UL51</accession>
<keyword evidence="2" id="KW-1185">Reference proteome</keyword>
<evidence type="ECO:0000313" key="1">
    <source>
        <dbReference type="EMBL" id="KAJ1188709.1"/>
    </source>
</evidence>
<name>A0AAV7UL51_PLEWA</name>